<feature type="region of interest" description="Disordered" evidence="1">
    <location>
        <begin position="254"/>
        <end position="292"/>
    </location>
</feature>
<evidence type="ECO:0000313" key="3">
    <source>
        <dbReference type="Proteomes" id="UP001159427"/>
    </source>
</evidence>
<evidence type="ECO:0000313" key="2">
    <source>
        <dbReference type="EMBL" id="CAH3016474.1"/>
    </source>
</evidence>
<organism evidence="2 3">
    <name type="scientific">Porites evermanni</name>
    <dbReference type="NCBI Taxonomy" id="104178"/>
    <lineage>
        <taxon>Eukaryota</taxon>
        <taxon>Metazoa</taxon>
        <taxon>Cnidaria</taxon>
        <taxon>Anthozoa</taxon>
        <taxon>Hexacorallia</taxon>
        <taxon>Scleractinia</taxon>
        <taxon>Fungiina</taxon>
        <taxon>Poritidae</taxon>
        <taxon>Porites</taxon>
    </lineage>
</organism>
<proteinExistence type="predicted"/>
<feature type="compositionally biased region" description="Acidic residues" evidence="1">
    <location>
        <begin position="87"/>
        <end position="103"/>
    </location>
</feature>
<feature type="region of interest" description="Disordered" evidence="1">
    <location>
        <begin position="84"/>
        <end position="108"/>
    </location>
</feature>
<dbReference type="EMBL" id="CALNXI010000042">
    <property type="protein sequence ID" value="CAH3016474.1"/>
    <property type="molecule type" value="Genomic_DNA"/>
</dbReference>
<reference evidence="2 3" key="1">
    <citation type="submission" date="2022-05" db="EMBL/GenBank/DDBJ databases">
        <authorList>
            <consortium name="Genoscope - CEA"/>
            <person name="William W."/>
        </authorList>
    </citation>
    <scope>NUCLEOTIDE SEQUENCE [LARGE SCALE GENOMIC DNA]</scope>
</reference>
<feature type="compositionally biased region" description="Acidic residues" evidence="1">
    <location>
        <begin position="263"/>
        <end position="292"/>
    </location>
</feature>
<comment type="caution">
    <text evidence="2">The sequence shown here is derived from an EMBL/GenBank/DDBJ whole genome shotgun (WGS) entry which is preliminary data.</text>
</comment>
<accession>A0ABN8LHD2</accession>
<dbReference type="Proteomes" id="UP001159427">
    <property type="component" value="Unassembled WGS sequence"/>
</dbReference>
<gene>
    <name evidence="2" type="ORF">PEVE_00029860</name>
</gene>
<keyword evidence="3" id="KW-1185">Reference proteome</keyword>
<evidence type="ECO:0000256" key="1">
    <source>
        <dbReference type="SAM" id="MobiDB-lite"/>
    </source>
</evidence>
<protein>
    <submittedName>
        <fullName evidence="2">Uncharacterized protein</fullName>
    </submittedName>
</protein>
<name>A0ABN8LHD2_9CNID</name>
<sequence length="422" mass="48085">MVEQALRAFAQQNFGADGEEFYPVHQGNTQEVQILALMAKKPRSVFLRPFKTNSLVLLAGLETYMNRSKKEEYQNAVDREIKRDDVEVTLEQDEDKENDEGDDAAPGSHFDSEDDYRLGCGNVSHCQQQSYSGLLLTRTRTFILNLLMHSVWLFLLSVSNVQGARPSHARRLSCIVLFNHFLIIIHLQVEVDGGVIFPNSFLARLTGRLKTKCIPPKLATRKTHGPVLFKCCKVVLNEMANKLQLAVGELVGASTQRTRSEHDDDDDEEYENTAVQLDEDEQSDLEDSFSEEFGDEKNLETIKNSVLIPTKNREERKLRINKYLNWLEKALTEKETKISVDEPLDEADCSFLRSVYVTAYPKDRTVYLHGIEMEKIQGYAIVFKLLAGLSDNDWEEVEKAWAESNVDNLLQESGQEHCQAES</sequence>